<feature type="domain" description="RNase H type-1" evidence="1">
    <location>
        <begin position="34"/>
        <end position="155"/>
    </location>
</feature>
<comment type="caution">
    <text evidence="2">The sequence shown here is derived from an EMBL/GenBank/DDBJ whole genome shotgun (WGS) entry which is preliminary data.</text>
</comment>
<dbReference type="EMBL" id="JTDY01000474">
    <property type="protein sequence ID" value="KOB77015.1"/>
    <property type="molecule type" value="Genomic_DNA"/>
</dbReference>
<name>A0A0L7LNK8_OPEBR</name>
<evidence type="ECO:0000313" key="2">
    <source>
        <dbReference type="EMBL" id="KOB77015.1"/>
    </source>
</evidence>
<dbReference type="CDD" id="cd09276">
    <property type="entry name" value="Rnase_HI_RT_non_LTR"/>
    <property type="match status" value="1"/>
</dbReference>
<dbReference type="SUPFAM" id="SSF53098">
    <property type="entry name" value="Ribonuclease H-like"/>
    <property type="match status" value="1"/>
</dbReference>
<dbReference type="Pfam" id="PF00075">
    <property type="entry name" value="RNase_H"/>
    <property type="match status" value="1"/>
</dbReference>
<dbReference type="Gene3D" id="3.30.420.10">
    <property type="entry name" value="Ribonuclease H-like superfamily/Ribonuclease H"/>
    <property type="match status" value="1"/>
</dbReference>
<dbReference type="GO" id="GO:0003676">
    <property type="term" value="F:nucleic acid binding"/>
    <property type="evidence" value="ECO:0007669"/>
    <property type="project" value="InterPro"/>
</dbReference>
<dbReference type="Proteomes" id="UP000037510">
    <property type="component" value="Unassembled WGS sequence"/>
</dbReference>
<dbReference type="PROSITE" id="PS50879">
    <property type="entry name" value="RNASE_H_1"/>
    <property type="match status" value="1"/>
</dbReference>
<dbReference type="GO" id="GO:0004523">
    <property type="term" value="F:RNA-DNA hybrid ribonuclease activity"/>
    <property type="evidence" value="ECO:0007669"/>
    <property type="project" value="InterPro"/>
</dbReference>
<sequence>MKVAFACNPHPSQLILTDNECLEDMEPKTTEPLLLVGPQIYTDGSKIEGKVGAALTCWSEGKESRFSTFRLESHNTVFQSELYALYRAVRMVSDSRSSLDLLRSPAVTHPLAAAIMKCLRDIRTRGKRVRLFWLMAHVGTPGNERADELAKNAALKKKTIADYSKVLISYIRGRIREESIIKWQARYDASCMGSVQVLTGHGGFASYLHRFKLKDSSSCECDPNLEETVWHLLCECPRYGRDRMELEIEIQQKLDKPALREILAHKKSRKPFLAFATRVALAAAIRNR</sequence>
<evidence type="ECO:0000313" key="3">
    <source>
        <dbReference type="Proteomes" id="UP000037510"/>
    </source>
</evidence>
<proteinExistence type="predicted"/>
<keyword evidence="3" id="KW-1185">Reference proteome</keyword>
<dbReference type="InterPro" id="IPR012337">
    <property type="entry name" value="RNaseH-like_sf"/>
</dbReference>
<reference evidence="2 3" key="1">
    <citation type="journal article" date="2015" name="Genome Biol. Evol.">
        <title>The genome of winter moth (Operophtera brumata) provides a genomic perspective on sexual dimorphism and phenology.</title>
        <authorList>
            <person name="Derks M.F."/>
            <person name="Smit S."/>
            <person name="Salis L."/>
            <person name="Schijlen E."/>
            <person name="Bossers A."/>
            <person name="Mateman C."/>
            <person name="Pijl A.S."/>
            <person name="de Ridder D."/>
            <person name="Groenen M.A."/>
            <person name="Visser M.E."/>
            <person name="Megens H.J."/>
        </authorList>
    </citation>
    <scope>NUCLEOTIDE SEQUENCE [LARGE SCALE GENOMIC DNA]</scope>
    <source>
        <strain evidence="2">WM2013NL</strain>
        <tissue evidence="2">Head and thorax</tissue>
    </source>
</reference>
<dbReference type="InterPro" id="IPR036397">
    <property type="entry name" value="RNaseH_sf"/>
</dbReference>
<organism evidence="2 3">
    <name type="scientific">Operophtera brumata</name>
    <name type="common">Winter moth</name>
    <name type="synonym">Phalaena brumata</name>
    <dbReference type="NCBI Taxonomy" id="104452"/>
    <lineage>
        <taxon>Eukaryota</taxon>
        <taxon>Metazoa</taxon>
        <taxon>Ecdysozoa</taxon>
        <taxon>Arthropoda</taxon>
        <taxon>Hexapoda</taxon>
        <taxon>Insecta</taxon>
        <taxon>Pterygota</taxon>
        <taxon>Neoptera</taxon>
        <taxon>Endopterygota</taxon>
        <taxon>Lepidoptera</taxon>
        <taxon>Glossata</taxon>
        <taxon>Ditrysia</taxon>
        <taxon>Geometroidea</taxon>
        <taxon>Geometridae</taxon>
        <taxon>Larentiinae</taxon>
        <taxon>Operophtera</taxon>
    </lineage>
</organism>
<accession>A0A0L7LNK8</accession>
<dbReference type="AlphaFoldDB" id="A0A0L7LNK8"/>
<protein>
    <submittedName>
        <fullName evidence="2">Non-LTR retrotransposon CATS</fullName>
    </submittedName>
</protein>
<dbReference type="InterPro" id="IPR002156">
    <property type="entry name" value="RNaseH_domain"/>
</dbReference>
<dbReference type="STRING" id="104452.A0A0L7LNK8"/>
<evidence type="ECO:0000259" key="1">
    <source>
        <dbReference type="PROSITE" id="PS50879"/>
    </source>
</evidence>
<gene>
    <name evidence="2" type="ORF">OBRU01_04801</name>
</gene>